<dbReference type="GO" id="GO:0046872">
    <property type="term" value="F:metal ion binding"/>
    <property type="evidence" value="ECO:0007669"/>
    <property type="project" value="UniProtKB-KW"/>
</dbReference>
<dbReference type="HAMAP" id="MF_02201">
    <property type="entry name" value="NapF"/>
    <property type="match status" value="1"/>
</dbReference>
<dbReference type="InterPro" id="IPR017900">
    <property type="entry name" value="4Fe4S_Fe_S_CS"/>
</dbReference>
<keyword evidence="4 6" id="KW-0408">Iron</keyword>
<comment type="subcellular location">
    <subcellularLocation>
        <location evidence="6">Cytoplasm</location>
    </subcellularLocation>
</comment>
<feature type="binding site" evidence="6">
    <location>
        <position position="143"/>
    </location>
    <ligand>
        <name>[4Fe-4S] cluster</name>
        <dbReference type="ChEBI" id="CHEBI:49883"/>
        <label>3</label>
    </ligand>
</feature>
<comment type="subunit">
    <text evidence="6">Interacts with the cytoplasmic NapA precursor.</text>
</comment>
<dbReference type="GO" id="GO:0005737">
    <property type="term" value="C:cytoplasm"/>
    <property type="evidence" value="ECO:0007669"/>
    <property type="project" value="UniProtKB-SubCell"/>
</dbReference>
<evidence type="ECO:0000256" key="3">
    <source>
        <dbReference type="ARBA" id="ARBA00022737"/>
    </source>
</evidence>
<dbReference type="Gene3D" id="3.30.70.20">
    <property type="match status" value="2"/>
</dbReference>
<dbReference type="PANTHER" id="PTHR43687">
    <property type="entry name" value="ADENYLYLSULFATE REDUCTASE, BETA SUBUNIT"/>
    <property type="match status" value="1"/>
</dbReference>
<feature type="domain" description="4Fe-4S ferredoxin-type" evidence="7">
    <location>
        <begin position="134"/>
        <end position="163"/>
    </location>
</feature>
<feature type="domain" description="4Fe-4S ferredoxin-type" evidence="7">
    <location>
        <begin position="29"/>
        <end position="58"/>
    </location>
</feature>
<feature type="binding site" evidence="6">
    <location>
        <position position="44"/>
    </location>
    <ligand>
        <name>[4Fe-4S] cluster</name>
        <dbReference type="ChEBI" id="CHEBI:49883"/>
        <label>1</label>
    </ligand>
</feature>
<keyword evidence="2 6" id="KW-0479">Metal-binding</keyword>
<feature type="domain" description="4Fe-4S ferredoxin-type" evidence="7">
    <location>
        <begin position="59"/>
        <end position="90"/>
    </location>
</feature>
<keyword evidence="9" id="KW-1185">Reference proteome</keyword>
<dbReference type="SUPFAM" id="SSF54862">
    <property type="entry name" value="4Fe-4S ferredoxins"/>
    <property type="match status" value="1"/>
</dbReference>
<keyword evidence="5 6" id="KW-0411">Iron-sulfur</keyword>
<dbReference type="EMBL" id="FOHK01000002">
    <property type="protein sequence ID" value="SES79297.1"/>
    <property type="molecule type" value="Genomic_DNA"/>
</dbReference>
<dbReference type="InterPro" id="IPR050572">
    <property type="entry name" value="Fe-S_Ferredoxin"/>
</dbReference>
<dbReference type="Proteomes" id="UP000199308">
    <property type="component" value="Unassembled WGS sequence"/>
</dbReference>
<feature type="binding site" evidence="6">
    <location>
        <position position="41"/>
    </location>
    <ligand>
        <name>[4Fe-4S] cluster</name>
        <dbReference type="ChEBI" id="CHEBI:49883"/>
        <label>1</label>
    </ligand>
</feature>
<evidence type="ECO:0000313" key="9">
    <source>
        <dbReference type="Proteomes" id="UP000199308"/>
    </source>
</evidence>
<dbReference type="GO" id="GO:0051539">
    <property type="term" value="F:4 iron, 4 sulfur cluster binding"/>
    <property type="evidence" value="ECO:0007669"/>
    <property type="project" value="UniProtKB-UniRule"/>
</dbReference>
<feature type="binding site" evidence="6">
    <location>
        <position position="149"/>
    </location>
    <ligand>
        <name>[4Fe-4S] cluster</name>
        <dbReference type="ChEBI" id="CHEBI:49883"/>
        <label>3</label>
    </ligand>
</feature>
<keyword evidence="3 6" id="KW-0677">Repeat</keyword>
<dbReference type="PROSITE" id="PS00198">
    <property type="entry name" value="4FE4S_FER_1"/>
    <property type="match status" value="2"/>
</dbReference>
<evidence type="ECO:0000256" key="6">
    <source>
        <dbReference type="HAMAP-Rule" id="MF_02201"/>
    </source>
</evidence>
<sequence>MTQAVNFSRRRLFKGKIKADNALRLPWVISEQHFLEHCEQCGKCVDACETSIIKPDIDGFPKVDFSSNECTFCNACIDVCPQPLFKADKSDKPWQALVEINDKCLAKNDIFCLSCQDACEPRAITFDIASSSIPQPTLDTSLCTQCGACVSTCPQDAVSVNQQIPVVEVEAI</sequence>
<dbReference type="STRING" id="349064.SAMN05660429_00399"/>
<comment type="cofactor">
    <cofactor evidence="6">
        <name>[4Fe-4S] cluster</name>
        <dbReference type="ChEBI" id="CHEBI:49883"/>
    </cofactor>
</comment>
<evidence type="ECO:0000313" key="8">
    <source>
        <dbReference type="EMBL" id="SES79297.1"/>
    </source>
</evidence>
<name>A0A1H9ZCT4_THASX</name>
<feature type="binding site" evidence="6">
    <location>
        <position position="38"/>
    </location>
    <ligand>
        <name>[4Fe-4S] cluster</name>
        <dbReference type="ChEBI" id="CHEBI:49883"/>
        <label>1</label>
    </ligand>
</feature>
<keyword evidence="6" id="KW-0963">Cytoplasm</keyword>
<keyword evidence="1 6" id="KW-0004">4Fe-4S</keyword>
<feature type="binding site" evidence="6">
    <location>
        <position position="80"/>
    </location>
    <ligand>
        <name>[4Fe-4S] cluster</name>
        <dbReference type="ChEBI" id="CHEBI:49883"/>
        <label>2</label>
    </ligand>
</feature>
<feature type="binding site" evidence="6">
    <location>
        <position position="70"/>
    </location>
    <ligand>
        <name>[4Fe-4S] cluster</name>
        <dbReference type="ChEBI" id="CHEBI:49883"/>
        <label>2</label>
    </ligand>
</feature>
<feature type="binding site" evidence="6">
    <location>
        <position position="48"/>
    </location>
    <ligand>
        <name>[4Fe-4S] cluster</name>
        <dbReference type="ChEBI" id="CHEBI:49883"/>
        <label>1</label>
    </ligand>
</feature>
<evidence type="ECO:0000256" key="4">
    <source>
        <dbReference type="ARBA" id="ARBA00023004"/>
    </source>
</evidence>
<evidence type="ECO:0000256" key="5">
    <source>
        <dbReference type="ARBA" id="ARBA00023014"/>
    </source>
</evidence>
<dbReference type="Pfam" id="PF12838">
    <property type="entry name" value="Fer4_7"/>
    <property type="match status" value="2"/>
</dbReference>
<dbReference type="RefSeq" id="WP_093327262.1">
    <property type="nucleotide sequence ID" value="NZ_AP027363.1"/>
</dbReference>
<dbReference type="NCBIfam" id="TIGR00402">
    <property type="entry name" value="napF"/>
    <property type="match status" value="1"/>
</dbReference>
<feature type="binding site" evidence="6">
    <location>
        <position position="146"/>
    </location>
    <ligand>
        <name>[4Fe-4S] cluster</name>
        <dbReference type="ChEBI" id="CHEBI:49883"/>
        <label>3</label>
    </ligand>
</feature>
<organism evidence="8 9">
    <name type="scientific">Thalassotalea agarivorans</name>
    <name type="common">Thalassomonas agarivorans</name>
    <dbReference type="NCBI Taxonomy" id="349064"/>
    <lineage>
        <taxon>Bacteria</taxon>
        <taxon>Pseudomonadati</taxon>
        <taxon>Pseudomonadota</taxon>
        <taxon>Gammaproteobacteria</taxon>
        <taxon>Alteromonadales</taxon>
        <taxon>Colwelliaceae</taxon>
        <taxon>Thalassotalea</taxon>
    </lineage>
</organism>
<evidence type="ECO:0000256" key="1">
    <source>
        <dbReference type="ARBA" id="ARBA00022485"/>
    </source>
</evidence>
<comment type="function">
    <text evidence="6">Could be involved in the maturation of NapA, the catalytic subunit of the periplasmic nitrate reductase, before its export into the periplasm.</text>
</comment>
<feature type="binding site" evidence="6">
    <location>
        <position position="73"/>
    </location>
    <ligand>
        <name>[4Fe-4S] cluster</name>
        <dbReference type="ChEBI" id="CHEBI:49883"/>
        <label>2</label>
    </ligand>
</feature>
<dbReference type="InterPro" id="IPR004496">
    <property type="entry name" value="NapF"/>
</dbReference>
<proteinExistence type="inferred from homology"/>
<gene>
    <name evidence="6" type="primary">napF</name>
    <name evidence="8" type="ORF">SAMN05660429_00399</name>
</gene>
<dbReference type="PANTHER" id="PTHR43687:SF1">
    <property type="entry name" value="FERREDOXIN III"/>
    <property type="match status" value="1"/>
</dbReference>
<evidence type="ECO:0000259" key="7">
    <source>
        <dbReference type="PROSITE" id="PS51379"/>
    </source>
</evidence>
<dbReference type="InterPro" id="IPR017896">
    <property type="entry name" value="4Fe4S_Fe-S-bd"/>
</dbReference>
<protein>
    <recommendedName>
        <fullName evidence="6">Ferredoxin-type protein NapF</fullName>
    </recommendedName>
</protein>
<accession>A0A1H9ZCT4</accession>
<dbReference type="CDD" id="cd10564">
    <property type="entry name" value="NapF_like"/>
    <property type="match status" value="1"/>
</dbReference>
<evidence type="ECO:0000256" key="2">
    <source>
        <dbReference type="ARBA" id="ARBA00022723"/>
    </source>
</evidence>
<reference evidence="8 9" key="1">
    <citation type="submission" date="2016-10" db="EMBL/GenBank/DDBJ databases">
        <authorList>
            <person name="de Groot N.N."/>
        </authorList>
    </citation>
    <scope>NUCLEOTIDE SEQUENCE [LARGE SCALE GENOMIC DNA]</scope>
    <source>
        <strain evidence="8 9">DSM 19706</strain>
    </source>
</reference>
<feature type="binding site" evidence="6">
    <location>
        <position position="76"/>
    </location>
    <ligand>
        <name>[4Fe-4S] cluster</name>
        <dbReference type="ChEBI" id="CHEBI:49883"/>
        <label>2</label>
    </ligand>
</feature>
<comment type="similarity">
    <text evidence="6">Belongs to the NapF family.</text>
</comment>
<feature type="binding site" evidence="6">
    <location>
        <position position="153"/>
    </location>
    <ligand>
        <name>[4Fe-4S] cluster</name>
        <dbReference type="ChEBI" id="CHEBI:49883"/>
        <label>3</label>
    </ligand>
</feature>
<dbReference type="AlphaFoldDB" id="A0A1H9ZCT4"/>
<dbReference type="PROSITE" id="PS51379">
    <property type="entry name" value="4FE4S_FER_2"/>
    <property type="match status" value="3"/>
</dbReference>
<dbReference type="OrthoDB" id="9808559at2"/>